<dbReference type="RefSeq" id="WP_137406603.1">
    <property type="nucleotide sequence ID" value="NZ_AP025467.1"/>
</dbReference>
<dbReference type="EMBL" id="VZPX01000004">
    <property type="protein sequence ID" value="KAB0482420.1"/>
    <property type="molecule type" value="Genomic_DNA"/>
</dbReference>
<comment type="caution">
    <text evidence="1">The sequence shown here is derived from an EMBL/GenBank/DDBJ whole genome shotgun (WGS) entry which is preliminary data.</text>
</comment>
<dbReference type="Proteomes" id="UP000423756">
    <property type="component" value="Unassembled WGS sequence"/>
</dbReference>
<name>A0A7V7NWX4_9VIBR</name>
<sequence>MKVSSEVFYSKVRPGLKPYGLQLTELDKLAVYVKAFELALKNHFNSNYHIDEIQIAISTMVELRSTKVKSLDPEIKGMLKPVDLKKDCREVLI</sequence>
<evidence type="ECO:0000313" key="1">
    <source>
        <dbReference type="EMBL" id="KAB0482420.1"/>
    </source>
</evidence>
<accession>A0A7V7NWX4</accession>
<reference evidence="1 2" key="1">
    <citation type="submission" date="2019-09" db="EMBL/GenBank/DDBJ databases">
        <title>Draft genome sequences of 48 bacterial type strains from the CCUG.</title>
        <authorList>
            <person name="Tunovic T."/>
            <person name="Pineiro-Iglesias B."/>
            <person name="Unosson C."/>
            <person name="Inganas E."/>
            <person name="Ohlen M."/>
            <person name="Cardew S."/>
            <person name="Jensie-Markopoulos S."/>
            <person name="Salva-Serra F."/>
            <person name="Jaen-Luchoro D."/>
            <person name="Karlsson R."/>
            <person name="Svensson-Stadler L."/>
            <person name="Chun J."/>
            <person name="Moore E."/>
        </authorList>
    </citation>
    <scope>NUCLEOTIDE SEQUENCE [LARGE SCALE GENOMIC DNA]</scope>
    <source>
        <strain evidence="1 2">CCUG 48643</strain>
    </source>
</reference>
<protein>
    <submittedName>
        <fullName evidence="1">Uncharacterized protein</fullName>
    </submittedName>
</protein>
<dbReference type="AlphaFoldDB" id="A0A7V7NWX4"/>
<proteinExistence type="predicted"/>
<evidence type="ECO:0000313" key="2">
    <source>
        <dbReference type="Proteomes" id="UP000423756"/>
    </source>
</evidence>
<gene>
    <name evidence="1" type="ORF">F7Q91_03155</name>
</gene>
<dbReference type="GeneID" id="77344654"/>
<organism evidence="1 2">
    <name type="scientific">Vibrio chagasii</name>
    <dbReference type="NCBI Taxonomy" id="170679"/>
    <lineage>
        <taxon>Bacteria</taxon>
        <taxon>Pseudomonadati</taxon>
        <taxon>Pseudomonadota</taxon>
        <taxon>Gammaproteobacteria</taxon>
        <taxon>Vibrionales</taxon>
        <taxon>Vibrionaceae</taxon>
        <taxon>Vibrio</taxon>
    </lineage>
</organism>